<dbReference type="OrthoDB" id="5086884at2759"/>
<feature type="transmembrane region" description="Helical" evidence="6">
    <location>
        <begin position="280"/>
        <end position="302"/>
    </location>
</feature>
<dbReference type="GO" id="GO:0016020">
    <property type="term" value="C:membrane"/>
    <property type="evidence" value="ECO:0007669"/>
    <property type="project" value="UniProtKB-SubCell"/>
</dbReference>
<evidence type="ECO:0000313" key="8">
    <source>
        <dbReference type="EMBL" id="PHH67705.1"/>
    </source>
</evidence>
<dbReference type="PROSITE" id="PS50850">
    <property type="entry name" value="MFS"/>
    <property type="match status" value="1"/>
</dbReference>
<gene>
    <name evidence="8" type="ORF">CDD80_591</name>
</gene>
<dbReference type="GO" id="GO:0022857">
    <property type="term" value="F:transmembrane transporter activity"/>
    <property type="evidence" value="ECO:0007669"/>
    <property type="project" value="InterPro"/>
</dbReference>
<feature type="transmembrane region" description="Helical" evidence="6">
    <location>
        <begin position="217"/>
        <end position="237"/>
    </location>
</feature>
<feature type="transmembrane region" description="Helical" evidence="6">
    <location>
        <begin position="191"/>
        <end position="210"/>
    </location>
</feature>
<dbReference type="SUPFAM" id="SSF103473">
    <property type="entry name" value="MFS general substrate transporter"/>
    <property type="match status" value="1"/>
</dbReference>
<sequence length="534" mass="58096">MVMAMTCAAEGEDEVEEEDDDDDDDDWGEMVSAPTLPVLGTNSQTKPVSKGVTSIMLPSSRPLTPQESQSDEDDEVIQRILSEIPDLSYMLRQSMDRIRNEKGQLHTRSSGQGIETETVGEADGDVEGRCTTDFDFKRLGWQRPPEFKNAWVEACFVLSSVGALAMADFIVDGFQVLLPALIDPLSIPPGAQIWPSSVVTMVAGSCLFPLGRLTDMYGGYLIFNGGLTWFTLWTLAAGFATNFIFLVFCRAMQGLGMAAFLPAGIALLGRFYRPGPRKNLVFALYGAACPVGFFSGVLTAGFSQEVLGQWRWFFWVGGMQMVLKVSSLTTALWYAPWAVSGLIFSTLGGLVLDRIPASWLLIPSSISAIMAVLLFAVMPSEPSYWLWIFPAMIFEAASADILWTVSNVFLTTSLPRHHQGLAGAIISLTLFVGDALFLAVGDVVEESMAGAGSGAETQYKAVFWVAVVIGLAALGTNFFIRIPEASAELTVDERDELEWKRGKEDSMTDAETVVGCEMENLLKGSCGEEGEELE</sequence>
<dbReference type="AlphaFoldDB" id="A0A2C5YDW9"/>
<feature type="region of interest" description="Disordered" evidence="5">
    <location>
        <begin position="1"/>
        <end position="73"/>
    </location>
</feature>
<evidence type="ECO:0000256" key="6">
    <source>
        <dbReference type="SAM" id="Phobius"/>
    </source>
</evidence>
<evidence type="ECO:0000313" key="9">
    <source>
        <dbReference type="Proteomes" id="UP000226431"/>
    </source>
</evidence>
<dbReference type="PANTHER" id="PTHR42718">
    <property type="entry name" value="MAJOR FACILITATOR SUPERFAMILY MULTIDRUG TRANSPORTER MFSC"/>
    <property type="match status" value="1"/>
</dbReference>
<dbReference type="EMBL" id="NJES01001185">
    <property type="protein sequence ID" value="PHH67705.1"/>
    <property type="molecule type" value="Genomic_DNA"/>
</dbReference>
<comment type="subcellular location">
    <subcellularLocation>
        <location evidence="1">Membrane</location>
        <topology evidence="1">Multi-pass membrane protein</topology>
    </subcellularLocation>
</comment>
<name>A0A2C5YDW9_9HYPO</name>
<keyword evidence="4 6" id="KW-0472">Membrane</keyword>
<feature type="transmembrane region" description="Helical" evidence="6">
    <location>
        <begin position="384"/>
        <end position="409"/>
    </location>
</feature>
<dbReference type="InterPro" id="IPR036259">
    <property type="entry name" value="MFS_trans_sf"/>
</dbReference>
<evidence type="ECO:0000256" key="5">
    <source>
        <dbReference type="SAM" id="MobiDB-lite"/>
    </source>
</evidence>
<feature type="transmembrane region" description="Helical" evidence="6">
    <location>
        <begin position="150"/>
        <end position="171"/>
    </location>
</feature>
<keyword evidence="9" id="KW-1185">Reference proteome</keyword>
<feature type="transmembrane region" description="Helical" evidence="6">
    <location>
        <begin position="331"/>
        <end position="352"/>
    </location>
</feature>
<dbReference type="Gene3D" id="1.20.1720.10">
    <property type="entry name" value="Multidrug resistance protein D"/>
    <property type="match status" value="1"/>
</dbReference>
<reference evidence="8 9" key="1">
    <citation type="submission" date="2017-06" db="EMBL/GenBank/DDBJ databases">
        <title>Ant-infecting Ophiocordyceps genomes reveal a high diversity of potential behavioral manipulation genes and a possible major role for enterotoxins.</title>
        <authorList>
            <person name="De Bekker C."/>
            <person name="Evans H.C."/>
            <person name="Brachmann A."/>
            <person name="Hughes D.P."/>
        </authorList>
    </citation>
    <scope>NUCLEOTIDE SEQUENCE [LARGE SCALE GENOMIC DNA]</scope>
    <source>
        <strain evidence="8 9">Map16</strain>
    </source>
</reference>
<protein>
    <recommendedName>
        <fullName evidence="7">Major facilitator superfamily (MFS) profile domain-containing protein</fullName>
    </recommendedName>
</protein>
<dbReference type="Gene3D" id="1.20.1250.20">
    <property type="entry name" value="MFS general substrate transporter like domains"/>
    <property type="match status" value="1"/>
</dbReference>
<evidence type="ECO:0000256" key="3">
    <source>
        <dbReference type="ARBA" id="ARBA00022989"/>
    </source>
</evidence>
<feature type="compositionally biased region" description="Acidic residues" evidence="5">
    <location>
        <begin position="10"/>
        <end position="28"/>
    </location>
</feature>
<keyword evidence="2 6" id="KW-0812">Transmembrane</keyword>
<dbReference type="Proteomes" id="UP000226431">
    <property type="component" value="Unassembled WGS sequence"/>
</dbReference>
<feature type="transmembrane region" description="Helical" evidence="6">
    <location>
        <begin position="359"/>
        <end position="378"/>
    </location>
</feature>
<dbReference type="InterPro" id="IPR011701">
    <property type="entry name" value="MFS"/>
</dbReference>
<dbReference type="Pfam" id="PF07690">
    <property type="entry name" value="MFS_1"/>
    <property type="match status" value="1"/>
</dbReference>
<feature type="transmembrane region" description="Helical" evidence="6">
    <location>
        <begin position="421"/>
        <end position="441"/>
    </location>
</feature>
<proteinExistence type="predicted"/>
<comment type="caution">
    <text evidence="8">The sequence shown here is derived from an EMBL/GenBank/DDBJ whole genome shotgun (WGS) entry which is preliminary data.</text>
</comment>
<organism evidence="8 9">
    <name type="scientific">Ophiocordyceps camponoti-rufipedis</name>
    <dbReference type="NCBI Taxonomy" id="2004952"/>
    <lineage>
        <taxon>Eukaryota</taxon>
        <taxon>Fungi</taxon>
        <taxon>Dikarya</taxon>
        <taxon>Ascomycota</taxon>
        <taxon>Pezizomycotina</taxon>
        <taxon>Sordariomycetes</taxon>
        <taxon>Hypocreomycetidae</taxon>
        <taxon>Hypocreales</taxon>
        <taxon>Ophiocordycipitaceae</taxon>
        <taxon>Ophiocordyceps</taxon>
    </lineage>
</organism>
<dbReference type="PANTHER" id="PTHR42718:SF11">
    <property type="entry name" value="MAJOR FACILITATOR SUPERFAMILY (MFS) PROFILE DOMAIN-CONTAINING PROTEIN"/>
    <property type="match status" value="1"/>
</dbReference>
<evidence type="ECO:0000256" key="2">
    <source>
        <dbReference type="ARBA" id="ARBA00022692"/>
    </source>
</evidence>
<feature type="transmembrane region" description="Helical" evidence="6">
    <location>
        <begin position="461"/>
        <end position="480"/>
    </location>
</feature>
<evidence type="ECO:0000256" key="4">
    <source>
        <dbReference type="ARBA" id="ARBA00023136"/>
    </source>
</evidence>
<evidence type="ECO:0000259" key="7">
    <source>
        <dbReference type="PROSITE" id="PS50850"/>
    </source>
</evidence>
<keyword evidence="3 6" id="KW-1133">Transmembrane helix</keyword>
<dbReference type="InterPro" id="IPR020846">
    <property type="entry name" value="MFS_dom"/>
</dbReference>
<accession>A0A2C5YDW9</accession>
<feature type="transmembrane region" description="Helical" evidence="6">
    <location>
        <begin position="243"/>
        <end position="268"/>
    </location>
</feature>
<evidence type="ECO:0000256" key="1">
    <source>
        <dbReference type="ARBA" id="ARBA00004141"/>
    </source>
</evidence>
<feature type="domain" description="Major facilitator superfamily (MFS) profile" evidence="7">
    <location>
        <begin position="154"/>
        <end position="534"/>
    </location>
</feature>